<proteinExistence type="predicted"/>
<dbReference type="EMBL" id="CABVLU010000002">
    <property type="protein sequence ID" value="VVT50057.1"/>
    <property type="molecule type" value="Genomic_DNA"/>
</dbReference>
<keyword evidence="3" id="KW-0862">Zinc</keyword>
<dbReference type="Proteomes" id="UP000398389">
    <property type="component" value="Unassembled WGS sequence"/>
</dbReference>
<dbReference type="RefSeq" id="XP_031853188.1">
    <property type="nucleotide sequence ID" value="XM_031997297.1"/>
</dbReference>
<reference evidence="4 5" key="1">
    <citation type="submission" date="2019-09" db="EMBL/GenBank/DDBJ databases">
        <authorList>
            <person name="Brejova B."/>
        </authorList>
    </citation>
    <scope>NUCLEOTIDE SEQUENCE [LARGE SCALE GENOMIC DNA]</scope>
</reference>
<keyword evidence="1" id="KW-0479">Metal-binding</keyword>
<organism evidence="4 5">
    <name type="scientific">Magnusiomyces paraingens</name>
    <dbReference type="NCBI Taxonomy" id="2606893"/>
    <lineage>
        <taxon>Eukaryota</taxon>
        <taxon>Fungi</taxon>
        <taxon>Dikarya</taxon>
        <taxon>Ascomycota</taxon>
        <taxon>Saccharomycotina</taxon>
        <taxon>Dipodascomycetes</taxon>
        <taxon>Dipodascales</taxon>
        <taxon>Dipodascaceae</taxon>
        <taxon>Magnusiomyces</taxon>
    </lineage>
</organism>
<dbReference type="GeneID" id="43581397"/>
<protein>
    <submittedName>
        <fullName evidence="4">Uncharacterized protein</fullName>
    </submittedName>
</protein>
<dbReference type="OrthoDB" id="2122982at2759"/>
<evidence type="ECO:0000256" key="2">
    <source>
        <dbReference type="ARBA" id="ARBA00022771"/>
    </source>
</evidence>
<dbReference type="GO" id="GO:0008270">
    <property type="term" value="F:zinc ion binding"/>
    <property type="evidence" value="ECO:0007669"/>
    <property type="project" value="UniProtKB-KW"/>
</dbReference>
<evidence type="ECO:0000313" key="4">
    <source>
        <dbReference type="EMBL" id="VVT50057.1"/>
    </source>
</evidence>
<evidence type="ECO:0000313" key="5">
    <source>
        <dbReference type="Proteomes" id="UP000398389"/>
    </source>
</evidence>
<evidence type="ECO:0000256" key="1">
    <source>
        <dbReference type="ARBA" id="ARBA00022723"/>
    </source>
</evidence>
<dbReference type="InterPro" id="IPR043145">
    <property type="entry name" value="Znf_ZZ_sf"/>
</dbReference>
<evidence type="ECO:0000256" key="3">
    <source>
        <dbReference type="ARBA" id="ARBA00022833"/>
    </source>
</evidence>
<keyword evidence="5" id="KW-1185">Reference proteome</keyword>
<accession>A0A5E8BKE7</accession>
<dbReference type="SUPFAM" id="SSF57850">
    <property type="entry name" value="RING/U-box"/>
    <property type="match status" value="1"/>
</dbReference>
<gene>
    <name evidence="4" type="ORF">SAPINGB_P002579</name>
</gene>
<keyword evidence="2" id="KW-0863">Zinc-finger</keyword>
<name>A0A5E8BKE7_9ASCO</name>
<dbReference type="AlphaFoldDB" id="A0A5E8BKE7"/>
<dbReference type="Gene3D" id="3.30.60.90">
    <property type="match status" value="1"/>
</dbReference>
<sequence>MFSLKFYAVSLTLVITGHIMVPYFESWLLDSVDSNNNDQDNDNNDNKKHSSRIDLYDALVQSSRQFIRNRVDRNIICSKCGNSIVTHPIYRCPQCNYNALCATCEAILDHDRSHVTIIQMSQYFPFNISSHDKRFLPQWPLAAPSEFRRTHTFADLSPMVFKDLVVGTAMPSHECEGLFHSFTLMADTSMQLTSVCEYTFRDKSVSLKKAFIYWFVRDTADNNQLPILPGVSRKTFVLMLPTASTGDEYLESIYFNMYDLHGDGIVDFYEFVITNISLFYSPEYVRVARLLRAVQQTEGFVLSENSKKEYWLVQECRMTPEVVVNALRRVLYGYYDVSRAMFADSSNLMAAVAEFGQDRPEVKHTPRNNIIDIIEGGNQAIDTRASTINAGDALGTEAMIRLAHTRRVEQLLDLLSEALEEIPNLPKTKIGALAKTIRGRVPQMFQWLRAVAEVGVL</sequence>